<dbReference type="PROSITE" id="PS50943">
    <property type="entry name" value="HTH_CROC1"/>
    <property type="match status" value="1"/>
</dbReference>
<evidence type="ECO:0000259" key="2">
    <source>
        <dbReference type="PROSITE" id="PS50943"/>
    </source>
</evidence>
<keyword evidence="4" id="KW-1185">Reference proteome</keyword>
<evidence type="ECO:0000256" key="1">
    <source>
        <dbReference type="SAM" id="MobiDB-lite"/>
    </source>
</evidence>
<dbReference type="Proteomes" id="UP001602245">
    <property type="component" value="Unassembled WGS sequence"/>
</dbReference>
<dbReference type="Gene3D" id="3.30.450.180">
    <property type="match status" value="1"/>
</dbReference>
<dbReference type="RefSeq" id="WP_369076488.1">
    <property type="nucleotide sequence ID" value="NZ_JBIAZU010000003.1"/>
</dbReference>
<dbReference type="InterPro" id="IPR041413">
    <property type="entry name" value="MLTR_LBD"/>
</dbReference>
<dbReference type="EMBL" id="JBIAZU010000003">
    <property type="protein sequence ID" value="MFF5291887.1"/>
    <property type="molecule type" value="Genomic_DNA"/>
</dbReference>
<feature type="domain" description="HTH cro/C1-type" evidence="2">
    <location>
        <begin position="86"/>
        <end position="131"/>
    </location>
</feature>
<dbReference type="InterPro" id="IPR001387">
    <property type="entry name" value="Cro/C1-type_HTH"/>
</dbReference>
<name>A0ABW6WIE2_9ACTN</name>
<accession>A0ABW6WIE2</accession>
<protein>
    <submittedName>
        <fullName evidence="3">Helix-turn-helix domain-containing protein</fullName>
    </submittedName>
</protein>
<dbReference type="Gene3D" id="1.10.260.40">
    <property type="entry name" value="lambda repressor-like DNA-binding domains"/>
    <property type="match status" value="1"/>
</dbReference>
<comment type="caution">
    <text evidence="3">The sequence shown here is derived from an EMBL/GenBank/DDBJ whole genome shotgun (WGS) entry which is preliminary data.</text>
</comment>
<dbReference type="CDD" id="cd00093">
    <property type="entry name" value="HTH_XRE"/>
    <property type="match status" value="1"/>
</dbReference>
<sequence length="337" mass="38281">MALTRTSPRRPTPQRGTCLAPGSHPALLEVDDMTVSPHSQSAPIRGQRTNEELARCVRMWRERLNPDDMPEIHARRARRPRRRLVSQTQVAMMIGCSTQWYSQLELGHLQNYSDDFLQRVVQVLKLDTDDMTLLFLLVGREPRKITARVDLLGLERLLDAQPWPAYLRDEAWDLVGCNRYAHDLFSGCRSGRINVMQWALTNPDARRYLHQWDTAWAPWLLAKLRTTQLRYPGNRRIGEVVTEILAVNTDARRLWASPLTSLRPMVAEISLKLPSEFKPHPIHVVTLEPHLAPGHRLTVLIPAVPTGCQNAASSAIPAPAKNGLHSIRRTVASLNDR</sequence>
<dbReference type="Pfam" id="PF17765">
    <property type="entry name" value="MLTR_LBD"/>
    <property type="match status" value="1"/>
</dbReference>
<gene>
    <name evidence="3" type="ORF">ACFY35_20795</name>
</gene>
<dbReference type="PANTHER" id="PTHR35010">
    <property type="entry name" value="BLL4672 PROTEIN-RELATED"/>
    <property type="match status" value="1"/>
</dbReference>
<evidence type="ECO:0000313" key="3">
    <source>
        <dbReference type="EMBL" id="MFF5291887.1"/>
    </source>
</evidence>
<proteinExistence type="predicted"/>
<evidence type="ECO:0000313" key="4">
    <source>
        <dbReference type="Proteomes" id="UP001602245"/>
    </source>
</evidence>
<organism evidence="3 4">
    <name type="scientific">Paractinoplanes globisporus</name>
    <dbReference type="NCBI Taxonomy" id="113565"/>
    <lineage>
        <taxon>Bacteria</taxon>
        <taxon>Bacillati</taxon>
        <taxon>Actinomycetota</taxon>
        <taxon>Actinomycetes</taxon>
        <taxon>Micromonosporales</taxon>
        <taxon>Micromonosporaceae</taxon>
        <taxon>Paractinoplanes</taxon>
    </lineage>
</organism>
<dbReference type="InterPro" id="IPR010982">
    <property type="entry name" value="Lambda_DNA-bd_dom_sf"/>
</dbReference>
<dbReference type="SUPFAM" id="SSF47413">
    <property type="entry name" value="lambda repressor-like DNA-binding domains"/>
    <property type="match status" value="1"/>
</dbReference>
<feature type="region of interest" description="Disordered" evidence="1">
    <location>
        <begin position="1"/>
        <end position="24"/>
    </location>
</feature>
<reference evidence="3 4" key="1">
    <citation type="submission" date="2024-10" db="EMBL/GenBank/DDBJ databases">
        <title>The Natural Products Discovery Center: Release of the First 8490 Sequenced Strains for Exploring Actinobacteria Biosynthetic Diversity.</title>
        <authorList>
            <person name="Kalkreuter E."/>
            <person name="Kautsar S.A."/>
            <person name="Yang D."/>
            <person name="Bader C.D."/>
            <person name="Teijaro C.N."/>
            <person name="Fluegel L."/>
            <person name="Davis C.M."/>
            <person name="Simpson J.R."/>
            <person name="Lauterbach L."/>
            <person name="Steele A.D."/>
            <person name="Gui C."/>
            <person name="Meng S."/>
            <person name="Li G."/>
            <person name="Viehrig K."/>
            <person name="Ye F."/>
            <person name="Su P."/>
            <person name="Kiefer A.F."/>
            <person name="Nichols A."/>
            <person name="Cepeda A.J."/>
            <person name="Yan W."/>
            <person name="Fan B."/>
            <person name="Jiang Y."/>
            <person name="Adhikari A."/>
            <person name="Zheng C.-J."/>
            <person name="Schuster L."/>
            <person name="Cowan T.M."/>
            <person name="Smanski M.J."/>
            <person name="Chevrette M.G."/>
            <person name="De Carvalho L.P.S."/>
            <person name="Shen B."/>
        </authorList>
    </citation>
    <scope>NUCLEOTIDE SEQUENCE [LARGE SCALE GENOMIC DNA]</scope>
    <source>
        <strain evidence="3 4">NPDC000087</strain>
    </source>
</reference>